<accession>A0A846N031</accession>
<protein>
    <submittedName>
        <fullName evidence="2">Putative transglutaminase-like cysteine proteinase</fullName>
    </submittedName>
</protein>
<dbReference type="RefSeq" id="WP_167083397.1">
    <property type="nucleotide sequence ID" value="NZ_BAAADC010000001.1"/>
</dbReference>
<dbReference type="PANTHER" id="PTHR39327">
    <property type="match status" value="1"/>
</dbReference>
<evidence type="ECO:0000313" key="3">
    <source>
        <dbReference type="Proteomes" id="UP000570514"/>
    </source>
</evidence>
<feature type="chain" id="PRO_5032558494" evidence="1">
    <location>
        <begin position="23"/>
        <end position="199"/>
    </location>
</feature>
<organism evidence="2 3">
    <name type="scientific">Rhizomicrobium palustre</name>
    <dbReference type="NCBI Taxonomy" id="189966"/>
    <lineage>
        <taxon>Bacteria</taxon>
        <taxon>Pseudomonadati</taxon>
        <taxon>Pseudomonadota</taxon>
        <taxon>Alphaproteobacteria</taxon>
        <taxon>Micropepsales</taxon>
        <taxon>Micropepsaceae</taxon>
        <taxon>Rhizomicrobium</taxon>
    </lineage>
</organism>
<dbReference type="AlphaFoldDB" id="A0A846N031"/>
<evidence type="ECO:0000313" key="2">
    <source>
        <dbReference type="EMBL" id="NIK89294.1"/>
    </source>
</evidence>
<dbReference type="Pfam" id="PF06035">
    <property type="entry name" value="Peptidase_C93"/>
    <property type="match status" value="1"/>
</dbReference>
<keyword evidence="3" id="KW-1185">Reference proteome</keyword>
<name>A0A846N031_9PROT</name>
<keyword evidence="1" id="KW-0732">Signal</keyword>
<dbReference type="Gene3D" id="3.10.620.30">
    <property type="match status" value="1"/>
</dbReference>
<feature type="signal peptide" evidence="1">
    <location>
        <begin position="1"/>
        <end position="22"/>
    </location>
</feature>
<dbReference type="InterPro" id="IPR010319">
    <property type="entry name" value="Transglutaminase-like_Cys_pept"/>
</dbReference>
<gene>
    <name evidence="2" type="ORF">FHS83_002612</name>
</gene>
<reference evidence="2 3" key="1">
    <citation type="submission" date="2020-03" db="EMBL/GenBank/DDBJ databases">
        <title>Genomic Encyclopedia of Type Strains, Phase IV (KMG-IV): sequencing the most valuable type-strain genomes for metagenomic binning, comparative biology and taxonomic classification.</title>
        <authorList>
            <person name="Goeker M."/>
        </authorList>
    </citation>
    <scope>NUCLEOTIDE SEQUENCE [LARGE SCALE GENOMIC DNA]</scope>
    <source>
        <strain evidence="2 3">DSM 19867</strain>
    </source>
</reference>
<evidence type="ECO:0000256" key="1">
    <source>
        <dbReference type="SAM" id="SignalP"/>
    </source>
</evidence>
<sequence>MTKAGTAGILAAILLLAGCAPPQPLPEPSPPLPDAGPETEPPFGAVSFCMRFEDQCAPASGPPLPLTVPSWQLLLRVNHDVNSDIWPEDDEEHYGRPEYWTIPKDGYGDCDDYAVTKRQRLFAAGLPFSILRLAVVALPGGALHTVMTITTDRGDFVLDNRSDEILAWTRTPFTWLKVQARASPWRWEAVTRASARAAK</sequence>
<dbReference type="PANTHER" id="PTHR39327:SF1">
    <property type="entry name" value="BLR5470 PROTEIN"/>
    <property type="match status" value="1"/>
</dbReference>
<proteinExistence type="predicted"/>
<dbReference type="EMBL" id="JAASRM010000001">
    <property type="protein sequence ID" value="NIK89294.1"/>
    <property type="molecule type" value="Genomic_DNA"/>
</dbReference>
<dbReference type="Proteomes" id="UP000570514">
    <property type="component" value="Unassembled WGS sequence"/>
</dbReference>
<dbReference type="PROSITE" id="PS51257">
    <property type="entry name" value="PROKAR_LIPOPROTEIN"/>
    <property type="match status" value="1"/>
</dbReference>
<comment type="caution">
    <text evidence="2">The sequence shown here is derived from an EMBL/GenBank/DDBJ whole genome shotgun (WGS) entry which is preliminary data.</text>
</comment>